<dbReference type="InterPro" id="IPR001314">
    <property type="entry name" value="Peptidase_S1A"/>
</dbReference>
<keyword evidence="5" id="KW-0865">Zymogen</keyword>
<proteinExistence type="predicted"/>
<evidence type="ECO:0000259" key="8">
    <source>
        <dbReference type="PROSITE" id="PS50240"/>
    </source>
</evidence>
<keyword evidence="2" id="KW-0732">Signal</keyword>
<dbReference type="InterPro" id="IPR009003">
    <property type="entry name" value="Peptidase_S1_PA"/>
</dbReference>
<evidence type="ECO:0000256" key="6">
    <source>
        <dbReference type="ARBA" id="ARBA00023157"/>
    </source>
</evidence>
<dbReference type="PROSITE" id="PS00134">
    <property type="entry name" value="TRYPSIN_HIS"/>
    <property type="match status" value="1"/>
</dbReference>
<evidence type="ECO:0000256" key="5">
    <source>
        <dbReference type="ARBA" id="ARBA00023145"/>
    </source>
</evidence>
<dbReference type="InterPro" id="IPR033116">
    <property type="entry name" value="TRYPSIN_SER"/>
</dbReference>
<accession>A0A665UD80</accession>
<dbReference type="InterPro" id="IPR050850">
    <property type="entry name" value="Peptidase_S1_Elastase_sf"/>
</dbReference>
<dbReference type="Gene3D" id="2.40.10.10">
    <property type="entry name" value="Trypsin-like serine proteases"/>
    <property type="match status" value="2"/>
</dbReference>
<dbReference type="GO" id="GO:0004252">
    <property type="term" value="F:serine-type endopeptidase activity"/>
    <property type="evidence" value="ECO:0007669"/>
    <property type="project" value="InterPro"/>
</dbReference>
<keyword evidence="1 7" id="KW-0645">Protease</keyword>
<dbReference type="PROSITE" id="PS00135">
    <property type="entry name" value="TRYPSIN_SER"/>
    <property type="match status" value="1"/>
</dbReference>
<dbReference type="CDD" id="cd00190">
    <property type="entry name" value="Tryp_SPc"/>
    <property type="match status" value="1"/>
</dbReference>
<evidence type="ECO:0000256" key="1">
    <source>
        <dbReference type="ARBA" id="ARBA00022670"/>
    </source>
</evidence>
<sequence>PHRLLILAGNLMAPFNHNVHNQRVIGGYDAPPNKWKWQVNADFLSMNINKICSIIDPFNIVTAAHCILSEYRVVVGEYNLYEYDGSEQFKRVEKIIVHPGWTGDLANGNDIAMMRLAEPVYDNGYVAIAELPYPDQMLPHDFTCYITGWGLINGFGSVPDILQEAPINVVEHSVCSQHNWWGSIALKTMVCAGGDGVISGCQGDSGGPLNCFIDGAWRVHGVVSYGPAGMCNQVNKPTVFTRVSSFLDWIYSVSLLHSLWCNSGYFILSHLPDSYSFLCFPQVSRSN</sequence>
<dbReference type="InterPro" id="IPR018114">
    <property type="entry name" value="TRYPSIN_HIS"/>
</dbReference>
<evidence type="ECO:0000313" key="9">
    <source>
        <dbReference type="Ensembl" id="ENSENLP00000017355.1"/>
    </source>
</evidence>
<keyword evidence="3 7" id="KW-0378">Hydrolase</keyword>
<evidence type="ECO:0000256" key="4">
    <source>
        <dbReference type="ARBA" id="ARBA00022825"/>
    </source>
</evidence>
<dbReference type="PANTHER" id="PTHR24257:SF22">
    <property type="entry name" value="CHYMOTRYPSIN-LIKE ELASTASE FAMILY MEMBER 3B"/>
    <property type="match status" value="1"/>
</dbReference>
<evidence type="ECO:0000256" key="3">
    <source>
        <dbReference type="ARBA" id="ARBA00022801"/>
    </source>
</evidence>
<dbReference type="FunFam" id="2.40.10.10:FF:000017">
    <property type="entry name" value="Chymotrypsin-like elastase family member 1"/>
    <property type="match status" value="1"/>
</dbReference>
<keyword evidence="10" id="KW-1185">Reference proteome</keyword>
<dbReference type="GO" id="GO:0005615">
    <property type="term" value="C:extracellular space"/>
    <property type="evidence" value="ECO:0007669"/>
    <property type="project" value="TreeGrafter"/>
</dbReference>
<reference evidence="9" key="1">
    <citation type="submission" date="2021-04" db="EMBL/GenBank/DDBJ databases">
        <authorList>
            <consortium name="Wellcome Sanger Institute Data Sharing"/>
        </authorList>
    </citation>
    <scope>NUCLEOTIDE SEQUENCE [LARGE SCALE GENOMIC DNA]</scope>
</reference>
<dbReference type="Ensembl" id="ENSENLT00000017984.1">
    <property type="protein sequence ID" value="ENSENLP00000017355.1"/>
    <property type="gene ID" value="ENSENLG00000007968.1"/>
</dbReference>
<dbReference type="AlphaFoldDB" id="A0A665UD80"/>
<name>A0A665UD80_ECHNA</name>
<keyword evidence="6" id="KW-1015">Disulfide bond</keyword>
<protein>
    <recommendedName>
        <fullName evidence="8">Peptidase S1 domain-containing protein</fullName>
    </recommendedName>
</protein>
<dbReference type="InParanoid" id="A0A665UD80"/>
<dbReference type="PRINTS" id="PR00722">
    <property type="entry name" value="CHYMOTRYPSIN"/>
</dbReference>
<dbReference type="OMA" id="QPNWWGS"/>
<dbReference type="PROSITE" id="PS50240">
    <property type="entry name" value="TRYPSIN_DOM"/>
    <property type="match status" value="1"/>
</dbReference>
<dbReference type="InterPro" id="IPR043504">
    <property type="entry name" value="Peptidase_S1_PA_chymotrypsin"/>
</dbReference>
<evidence type="ECO:0000256" key="2">
    <source>
        <dbReference type="ARBA" id="ARBA00022729"/>
    </source>
</evidence>
<evidence type="ECO:0000313" key="10">
    <source>
        <dbReference type="Proteomes" id="UP000472264"/>
    </source>
</evidence>
<evidence type="ECO:0000256" key="7">
    <source>
        <dbReference type="RuleBase" id="RU363034"/>
    </source>
</evidence>
<dbReference type="SUPFAM" id="SSF50494">
    <property type="entry name" value="Trypsin-like serine proteases"/>
    <property type="match status" value="1"/>
</dbReference>
<reference evidence="9" key="3">
    <citation type="submission" date="2025-09" db="UniProtKB">
        <authorList>
            <consortium name="Ensembl"/>
        </authorList>
    </citation>
    <scope>IDENTIFICATION</scope>
</reference>
<dbReference type="PANTHER" id="PTHR24257">
    <property type="entry name" value="CHYMOTRYPSIN-LIKE ELASTASE FAMILY MEMBER"/>
    <property type="match status" value="1"/>
</dbReference>
<dbReference type="Pfam" id="PF00089">
    <property type="entry name" value="Trypsin"/>
    <property type="match status" value="1"/>
</dbReference>
<organism evidence="9 10">
    <name type="scientific">Echeneis naucrates</name>
    <name type="common">Live sharksucker</name>
    <dbReference type="NCBI Taxonomy" id="173247"/>
    <lineage>
        <taxon>Eukaryota</taxon>
        <taxon>Metazoa</taxon>
        <taxon>Chordata</taxon>
        <taxon>Craniata</taxon>
        <taxon>Vertebrata</taxon>
        <taxon>Euteleostomi</taxon>
        <taxon>Actinopterygii</taxon>
        <taxon>Neopterygii</taxon>
        <taxon>Teleostei</taxon>
        <taxon>Neoteleostei</taxon>
        <taxon>Acanthomorphata</taxon>
        <taxon>Carangaria</taxon>
        <taxon>Carangiformes</taxon>
        <taxon>Echeneidae</taxon>
        <taxon>Echeneis</taxon>
    </lineage>
</organism>
<keyword evidence="4 7" id="KW-0720">Serine protease</keyword>
<dbReference type="SMART" id="SM00020">
    <property type="entry name" value="Tryp_SPc"/>
    <property type="match status" value="1"/>
</dbReference>
<dbReference type="InterPro" id="IPR001254">
    <property type="entry name" value="Trypsin_dom"/>
</dbReference>
<dbReference type="GO" id="GO:0006508">
    <property type="term" value="P:proteolysis"/>
    <property type="evidence" value="ECO:0007669"/>
    <property type="project" value="UniProtKB-KW"/>
</dbReference>
<feature type="domain" description="Peptidase S1" evidence="8">
    <location>
        <begin position="24"/>
        <end position="255"/>
    </location>
</feature>
<reference evidence="9" key="2">
    <citation type="submission" date="2025-08" db="UniProtKB">
        <authorList>
            <consortium name="Ensembl"/>
        </authorList>
    </citation>
    <scope>IDENTIFICATION</scope>
</reference>
<dbReference type="Proteomes" id="UP000472264">
    <property type="component" value="Chromosome 20"/>
</dbReference>